<organism evidence="1 2">
    <name type="scientific">Chrysochromulina tobinii</name>
    <dbReference type="NCBI Taxonomy" id="1460289"/>
    <lineage>
        <taxon>Eukaryota</taxon>
        <taxon>Haptista</taxon>
        <taxon>Haptophyta</taxon>
        <taxon>Prymnesiophyceae</taxon>
        <taxon>Prymnesiales</taxon>
        <taxon>Chrysochromulinaceae</taxon>
        <taxon>Chrysochromulina</taxon>
    </lineage>
</organism>
<dbReference type="Proteomes" id="UP000037460">
    <property type="component" value="Unassembled WGS sequence"/>
</dbReference>
<reference evidence="2" key="1">
    <citation type="journal article" date="2015" name="PLoS Genet.">
        <title>Genome Sequence and Transcriptome Analyses of Chrysochromulina tobin: Metabolic Tools for Enhanced Algal Fitness in the Prominent Order Prymnesiales (Haptophyceae).</title>
        <authorList>
            <person name="Hovde B.T."/>
            <person name="Deodato C.R."/>
            <person name="Hunsperger H.M."/>
            <person name="Ryken S.A."/>
            <person name="Yost W."/>
            <person name="Jha R.K."/>
            <person name="Patterson J."/>
            <person name="Monnat R.J. Jr."/>
            <person name="Barlow S.B."/>
            <person name="Starkenburg S.R."/>
            <person name="Cattolico R.A."/>
        </authorList>
    </citation>
    <scope>NUCLEOTIDE SEQUENCE</scope>
    <source>
        <strain evidence="2">CCMP291</strain>
    </source>
</reference>
<dbReference type="OrthoDB" id="10250354at2759"/>
<accession>A0A0M0J5T5</accession>
<dbReference type="EMBL" id="JWZX01003351">
    <property type="protein sequence ID" value="KOO21578.1"/>
    <property type="molecule type" value="Genomic_DNA"/>
</dbReference>
<dbReference type="AlphaFoldDB" id="A0A0M0J5T5"/>
<name>A0A0M0J5T5_9EUKA</name>
<proteinExistence type="predicted"/>
<evidence type="ECO:0000313" key="1">
    <source>
        <dbReference type="EMBL" id="KOO21578.1"/>
    </source>
</evidence>
<comment type="caution">
    <text evidence="1">The sequence shown here is derived from an EMBL/GenBank/DDBJ whole genome shotgun (WGS) entry which is preliminary data.</text>
</comment>
<evidence type="ECO:0000313" key="2">
    <source>
        <dbReference type="Proteomes" id="UP000037460"/>
    </source>
</evidence>
<gene>
    <name evidence="1" type="ORF">Ctob_001649</name>
</gene>
<sequence>MVRLRNSSTGQVADVAVKPLNVRQLISGAILDASARSKFGLEGSVSGTAVYDSIGAVYTVTDLQPPTGDYKSLKVKPENLILPAGTRVNASGLNSRPELNGKPGKIVSSEGSERYVVEMAGSFEQLKLKFGNVVALHGYNPYAGQFG</sequence>
<keyword evidence="2" id="KW-1185">Reference proteome</keyword>
<protein>
    <submittedName>
        <fullName evidence="1">Uncharacterized protein</fullName>
    </submittedName>
</protein>